<dbReference type="EMBL" id="MLFT02000012">
    <property type="protein sequence ID" value="PHT31928.1"/>
    <property type="molecule type" value="Genomic_DNA"/>
</dbReference>
<feature type="region of interest" description="Disordered" evidence="1">
    <location>
        <begin position="1"/>
        <end position="34"/>
    </location>
</feature>
<evidence type="ECO:0000313" key="2">
    <source>
        <dbReference type="EMBL" id="PHT31928.1"/>
    </source>
</evidence>
<evidence type="ECO:0000313" key="3">
    <source>
        <dbReference type="Proteomes" id="UP000224567"/>
    </source>
</evidence>
<feature type="compositionally biased region" description="Basic and acidic residues" evidence="1">
    <location>
        <begin position="104"/>
        <end position="113"/>
    </location>
</feature>
<feature type="region of interest" description="Disordered" evidence="1">
    <location>
        <begin position="52"/>
        <end position="113"/>
    </location>
</feature>
<reference evidence="2 3" key="1">
    <citation type="journal article" date="2017" name="Genome Biol.">
        <title>New reference genome sequences of hot pepper reveal the massive evolution of plant disease-resistance genes by retroduplication.</title>
        <authorList>
            <person name="Kim S."/>
            <person name="Park J."/>
            <person name="Yeom S.I."/>
            <person name="Kim Y.M."/>
            <person name="Seo E."/>
            <person name="Kim K.T."/>
            <person name="Kim M.S."/>
            <person name="Lee J.M."/>
            <person name="Cheong K."/>
            <person name="Shin H.S."/>
            <person name="Kim S.B."/>
            <person name="Han K."/>
            <person name="Lee J."/>
            <person name="Park M."/>
            <person name="Lee H.A."/>
            <person name="Lee H.Y."/>
            <person name="Lee Y."/>
            <person name="Oh S."/>
            <person name="Lee J.H."/>
            <person name="Choi E."/>
            <person name="Choi E."/>
            <person name="Lee S.E."/>
            <person name="Jeon J."/>
            <person name="Kim H."/>
            <person name="Choi G."/>
            <person name="Song H."/>
            <person name="Lee J."/>
            <person name="Lee S.C."/>
            <person name="Kwon J.K."/>
            <person name="Lee H.Y."/>
            <person name="Koo N."/>
            <person name="Hong Y."/>
            <person name="Kim R.W."/>
            <person name="Kang W.H."/>
            <person name="Huh J.H."/>
            <person name="Kang B.C."/>
            <person name="Yang T.J."/>
            <person name="Lee Y.H."/>
            <person name="Bennetzen J.L."/>
            <person name="Choi D."/>
        </authorList>
    </citation>
    <scope>NUCLEOTIDE SEQUENCE [LARGE SCALE GENOMIC DNA]</scope>
    <source>
        <strain evidence="3">cv. PBC81</strain>
    </source>
</reference>
<proteinExistence type="predicted"/>
<dbReference type="STRING" id="33114.A0A2G2VG54"/>
<protein>
    <submittedName>
        <fullName evidence="2">Uncharacterized protein</fullName>
    </submittedName>
</protein>
<evidence type="ECO:0000256" key="1">
    <source>
        <dbReference type="SAM" id="MobiDB-lite"/>
    </source>
</evidence>
<accession>A0A2G2VG54</accession>
<feature type="compositionally biased region" description="Polar residues" evidence="1">
    <location>
        <begin position="93"/>
        <end position="102"/>
    </location>
</feature>
<keyword evidence="3" id="KW-1185">Reference proteome</keyword>
<feature type="compositionally biased region" description="Basic and acidic residues" evidence="1">
    <location>
        <begin position="211"/>
        <end position="228"/>
    </location>
</feature>
<name>A0A2G2VG54_CAPBA</name>
<reference evidence="3" key="2">
    <citation type="journal article" date="2017" name="J. Anim. Genet.">
        <title>Multiple reference genome sequences of hot pepper reveal the massive evolution of plant disease resistance genes by retroduplication.</title>
        <authorList>
            <person name="Kim S."/>
            <person name="Park J."/>
            <person name="Yeom S.-I."/>
            <person name="Kim Y.-M."/>
            <person name="Seo E."/>
            <person name="Kim K.-T."/>
            <person name="Kim M.-S."/>
            <person name="Lee J.M."/>
            <person name="Cheong K."/>
            <person name="Shin H.-S."/>
            <person name="Kim S.-B."/>
            <person name="Han K."/>
            <person name="Lee J."/>
            <person name="Park M."/>
            <person name="Lee H.-A."/>
            <person name="Lee H.-Y."/>
            <person name="Lee Y."/>
            <person name="Oh S."/>
            <person name="Lee J.H."/>
            <person name="Choi E."/>
            <person name="Choi E."/>
            <person name="Lee S.E."/>
            <person name="Jeon J."/>
            <person name="Kim H."/>
            <person name="Choi G."/>
            <person name="Song H."/>
            <person name="Lee J."/>
            <person name="Lee S.-C."/>
            <person name="Kwon J.-K."/>
            <person name="Lee H.-Y."/>
            <person name="Koo N."/>
            <person name="Hong Y."/>
            <person name="Kim R.W."/>
            <person name="Kang W.-H."/>
            <person name="Huh J.H."/>
            <person name="Kang B.-C."/>
            <person name="Yang T.-J."/>
            <person name="Lee Y.-H."/>
            <person name="Bennetzen J.L."/>
            <person name="Choi D."/>
        </authorList>
    </citation>
    <scope>NUCLEOTIDE SEQUENCE [LARGE SCALE GENOMIC DNA]</scope>
    <source>
        <strain evidence="3">cv. PBC81</strain>
    </source>
</reference>
<dbReference type="Proteomes" id="UP000224567">
    <property type="component" value="Unassembled WGS sequence"/>
</dbReference>
<feature type="compositionally biased region" description="Low complexity" evidence="1">
    <location>
        <begin position="21"/>
        <end position="30"/>
    </location>
</feature>
<organism evidence="2 3">
    <name type="scientific">Capsicum baccatum</name>
    <name type="common">Peruvian pepper</name>
    <dbReference type="NCBI Taxonomy" id="33114"/>
    <lineage>
        <taxon>Eukaryota</taxon>
        <taxon>Viridiplantae</taxon>
        <taxon>Streptophyta</taxon>
        <taxon>Embryophyta</taxon>
        <taxon>Tracheophyta</taxon>
        <taxon>Spermatophyta</taxon>
        <taxon>Magnoliopsida</taxon>
        <taxon>eudicotyledons</taxon>
        <taxon>Gunneridae</taxon>
        <taxon>Pentapetalae</taxon>
        <taxon>asterids</taxon>
        <taxon>lamiids</taxon>
        <taxon>Solanales</taxon>
        <taxon>Solanaceae</taxon>
        <taxon>Solanoideae</taxon>
        <taxon>Capsiceae</taxon>
        <taxon>Capsicum</taxon>
    </lineage>
</organism>
<gene>
    <name evidence="2" type="ORF">CQW23_28265</name>
</gene>
<dbReference type="AlphaFoldDB" id="A0A2G2VG54"/>
<feature type="region of interest" description="Disordered" evidence="1">
    <location>
        <begin position="184"/>
        <end position="228"/>
    </location>
</feature>
<dbReference type="OrthoDB" id="1306369at2759"/>
<sequence>MGACATKPKDLKGEAPEDAPENVPAAEVAASTKEAGEVISKDVVVVAEEEVKKEIEEGGGADDDDADRRRSLSNLFKENEEGKGSEQVKEEASQITQDSTPSEAKAEEAEKVVDAPVTSGIEKALKVASITAESPRVETSEEKKVEKVKSETKTLAEEKMEEVKLAVETPAEKKVEEVKPAVETLAEKKTEEAPAATHAPKPGAPLETEAEEKPAASKVTVIEENKSS</sequence>
<comment type="caution">
    <text evidence="2">The sequence shown here is derived from an EMBL/GenBank/DDBJ whole genome shotgun (WGS) entry which is preliminary data.</text>
</comment>
<feature type="compositionally biased region" description="Basic and acidic residues" evidence="1">
    <location>
        <begin position="77"/>
        <end position="92"/>
    </location>
</feature>